<feature type="domain" description="Glutamine amidotransferase" evidence="14">
    <location>
        <begin position="4"/>
        <end position="198"/>
    </location>
</feature>
<evidence type="ECO:0000256" key="10">
    <source>
        <dbReference type="ARBA" id="ARBA00047838"/>
    </source>
</evidence>
<dbReference type="PIRSF" id="PIRSF000495">
    <property type="entry name" value="Amidotransf_hisH"/>
    <property type="match status" value="1"/>
</dbReference>
<dbReference type="PANTHER" id="PTHR42701:SF1">
    <property type="entry name" value="IMIDAZOLE GLYCEROL PHOSPHATE SYNTHASE SUBUNIT HISH"/>
    <property type="match status" value="1"/>
</dbReference>
<dbReference type="UniPathway" id="UPA00031">
    <property type="reaction ID" value="UER00010"/>
</dbReference>
<evidence type="ECO:0000256" key="2">
    <source>
        <dbReference type="ARBA" id="ARBA00005091"/>
    </source>
</evidence>
<dbReference type="HAMAP" id="MF_00278">
    <property type="entry name" value="HisH"/>
    <property type="match status" value="1"/>
</dbReference>
<evidence type="ECO:0000313" key="15">
    <source>
        <dbReference type="EMBL" id="OQB39774.1"/>
    </source>
</evidence>
<organism evidence="15">
    <name type="scientific">candidate division CPR1 bacterium ADurb.Bin160</name>
    <dbReference type="NCBI Taxonomy" id="1852826"/>
    <lineage>
        <taxon>Bacteria</taxon>
        <taxon>candidate division CPR1</taxon>
    </lineage>
</organism>
<evidence type="ECO:0000256" key="13">
    <source>
        <dbReference type="PIRSR" id="PIRSR000495-1"/>
    </source>
</evidence>
<comment type="catalytic activity">
    <reaction evidence="10 12">
        <text>5-[(5-phospho-1-deoxy-D-ribulos-1-ylimino)methylamino]-1-(5-phospho-beta-D-ribosyl)imidazole-4-carboxamide + L-glutamine = D-erythro-1-(imidazol-4-yl)glycerol 3-phosphate + 5-amino-1-(5-phospho-beta-D-ribosyl)imidazole-4-carboxamide + L-glutamate + H(+)</text>
        <dbReference type="Rhea" id="RHEA:24793"/>
        <dbReference type="ChEBI" id="CHEBI:15378"/>
        <dbReference type="ChEBI" id="CHEBI:29985"/>
        <dbReference type="ChEBI" id="CHEBI:58278"/>
        <dbReference type="ChEBI" id="CHEBI:58359"/>
        <dbReference type="ChEBI" id="CHEBI:58475"/>
        <dbReference type="ChEBI" id="CHEBI:58525"/>
        <dbReference type="EC" id="4.3.2.10"/>
    </reaction>
</comment>
<dbReference type="Proteomes" id="UP000485621">
    <property type="component" value="Unassembled WGS sequence"/>
</dbReference>
<evidence type="ECO:0000256" key="12">
    <source>
        <dbReference type="HAMAP-Rule" id="MF_00278"/>
    </source>
</evidence>
<feature type="active site" evidence="12 13">
    <location>
        <position position="184"/>
    </location>
</feature>
<comment type="function">
    <text evidence="12">IGPS catalyzes the conversion of PRFAR and glutamine to IGP, AICAR and glutamate. The HisH subunit catalyzes the hydrolysis of glutamine to glutamate and ammonia as part of the synthesis of IGP and AICAR. The resulting ammonia molecule is channeled to the active site of HisF.</text>
</comment>
<evidence type="ECO:0000256" key="4">
    <source>
        <dbReference type="ARBA" id="ARBA00022490"/>
    </source>
</evidence>
<dbReference type="CDD" id="cd01748">
    <property type="entry name" value="GATase1_IGP_Synthase"/>
    <property type="match status" value="1"/>
</dbReference>
<evidence type="ECO:0000256" key="8">
    <source>
        <dbReference type="ARBA" id="ARBA00023102"/>
    </source>
</evidence>
<evidence type="ECO:0000259" key="14">
    <source>
        <dbReference type="Pfam" id="PF00117"/>
    </source>
</evidence>
<dbReference type="Pfam" id="PF00117">
    <property type="entry name" value="GATase"/>
    <property type="match status" value="1"/>
</dbReference>
<evidence type="ECO:0000256" key="3">
    <source>
        <dbReference type="ARBA" id="ARBA00011152"/>
    </source>
</evidence>
<dbReference type="GO" id="GO:0000107">
    <property type="term" value="F:imidazoleglycerol-phosphate synthase activity"/>
    <property type="evidence" value="ECO:0007669"/>
    <property type="project" value="UniProtKB-UniRule"/>
</dbReference>
<sequence length="200" mass="22775">MIAIIDYGMGNLPNVKRALEKFTKDVIITENIEEITKADKLILPGVGAFGDAMRNIDKLGLREIIKKEAQEKPLLGICLGMQLLFEKSEEDKEEKGLGIIEGEVLRFSNEIKLKIPEMGWNSVKKTKESKILKNIDDNSYFYFVHSYYVKPKDKEVTAGNTYYGLDFTSVVEKDNIMAAQFHPEKSHEIGLKILENFVKI</sequence>
<dbReference type="SUPFAM" id="SSF52317">
    <property type="entry name" value="Class I glutamine amidotransferase-like"/>
    <property type="match status" value="1"/>
</dbReference>
<evidence type="ECO:0000256" key="6">
    <source>
        <dbReference type="ARBA" id="ARBA00022801"/>
    </source>
</evidence>
<dbReference type="GO" id="GO:0016829">
    <property type="term" value="F:lyase activity"/>
    <property type="evidence" value="ECO:0007669"/>
    <property type="project" value="UniProtKB-KW"/>
</dbReference>
<reference evidence="15" key="1">
    <citation type="submission" date="2017-02" db="EMBL/GenBank/DDBJ databases">
        <title>Delving into the versatile metabolic prowess of the omnipresent phylum Bacteroidetes.</title>
        <authorList>
            <person name="Nobu M.K."/>
            <person name="Mei R."/>
            <person name="Narihiro T."/>
            <person name="Kuroda K."/>
            <person name="Liu W.-T."/>
        </authorList>
    </citation>
    <scope>NUCLEOTIDE SEQUENCE</scope>
    <source>
        <strain evidence="15">ADurb.Bin160</strain>
    </source>
</reference>
<keyword evidence="7 12" id="KW-0315">Glutamine amidotransferase</keyword>
<dbReference type="EC" id="4.3.2.10" evidence="12"/>
<dbReference type="NCBIfam" id="TIGR01855">
    <property type="entry name" value="IMP_synth_hisH"/>
    <property type="match status" value="1"/>
</dbReference>
<dbReference type="GO" id="GO:0004359">
    <property type="term" value="F:glutaminase activity"/>
    <property type="evidence" value="ECO:0007669"/>
    <property type="project" value="UniProtKB-EC"/>
</dbReference>
<keyword evidence="9 12" id="KW-0456">Lyase</keyword>
<keyword evidence="6 12" id="KW-0378">Hydrolase</keyword>
<dbReference type="InterPro" id="IPR017926">
    <property type="entry name" value="GATASE"/>
</dbReference>
<evidence type="ECO:0000256" key="9">
    <source>
        <dbReference type="ARBA" id="ARBA00023239"/>
    </source>
</evidence>
<keyword evidence="8 12" id="KW-0368">Histidine biosynthesis</keyword>
<keyword evidence="4 12" id="KW-0963">Cytoplasm</keyword>
<comment type="caution">
    <text evidence="15">The sequence shown here is derived from an EMBL/GenBank/DDBJ whole genome shotgun (WGS) entry which is preliminary data.</text>
</comment>
<dbReference type="AlphaFoldDB" id="A0A1V5ZIJ9"/>
<dbReference type="GO" id="GO:0005737">
    <property type="term" value="C:cytoplasm"/>
    <property type="evidence" value="ECO:0007669"/>
    <property type="project" value="UniProtKB-SubCell"/>
</dbReference>
<evidence type="ECO:0000256" key="5">
    <source>
        <dbReference type="ARBA" id="ARBA00022605"/>
    </source>
</evidence>
<keyword evidence="5 12" id="KW-0028">Amino-acid biosynthesis</keyword>
<dbReference type="GO" id="GO:0000105">
    <property type="term" value="P:L-histidine biosynthetic process"/>
    <property type="evidence" value="ECO:0007669"/>
    <property type="project" value="UniProtKB-UniRule"/>
</dbReference>
<dbReference type="Gene3D" id="3.40.50.880">
    <property type="match status" value="1"/>
</dbReference>
<dbReference type="FunFam" id="3.40.50.880:FF:000009">
    <property type="entry name" value="Imidazole glycerol phosphate synthase subunit HisH"/>
    <property type="match status" value="1"/>
</dbReference>
<accession>A0A1V5ZIJ9</accession>
<dbReference type="EC" id="3.5.1.2" evidence="12"/>
<proteinExistence type="inferred from homology"/>
<protein>
    <recommendedName>
        <fullName evidence="12">Imidazole glycerol phosphate synthase subunit HisH</fullName>
        <ecNumber evidence="12">4.3.2.10</ecNumber>
    </recommendedName>
    <alternativeName>
        <fullName evidence="12">IGP synthase glutaminase subunit</fullName>
        <ecNumber evidence="12">3.5.1.2</ecNumber>
    </alternativeName>
    <alternativeName>
        <fullName evidence="12">IGP synthase subunit HisH</fullName>
    </alternativeName>
    <alternativeName>
        <fullName evidence="12">ImGP synthase subunit HisH</fullName>
        <shortName evidence="12">IGPS subunit HisH</shortName>
    </alternativeName>
</protein>
<dbReference type="InterPro" id="IPR010139">
    <property type="entry name" value="Imidazole-glycPsynth_HisH"/>
</dbReference>
<dbReference type="InterPro" id="IPR029062">
    <property type="entry name" value="Class_I_gatase-like"/>
</dbReference>
<name>A0A1V5ZIJ9_9BACT</name>
<keyword evidence="15" id="KW-0808">Transferase</keyword>
<comment type="subcellular location">
    <subcellularLocation>
        <location evidence="1 12">Cytoplasm</location>
    </subcellularLocation>
</comment>
<evidence type="ECO:0000256" key="1">
    <source>
        <dbReference type="ARBA" id="ARBA00004496"/>
    </source>
</evidence>
<comment type="pathway">
    <text evidence="2 12">Amino-acid biosynthesis; L-histidine biosynthesis; L-histidine from 5-phospho-alpha-D-ribose 1-diphosphate: step 5/9.</text>
</comment>
<evidence type="ECO:0000256" key="7">
    <source>
        <dbReference type="ARBA" id="ARBA00022962"/>
    </source>
</evidence>
<dbReference type="EMBL" id="MWDB01000076">
    <property type="protein sequence ID" value="OQB39774.1"/>
    <property type="molecule type" value="Genomic_DNA"/>
</dbReference>
<evidence type="ECO:0000256" key="11">
    <source>
        <dbReference type="ARBA" id="ARBA00049534"/>
    </source>
</evidence>
<comment type="catalytic activity">
    <reaction evidence="11 12">
        <text>L-glutamine + H2O = L-glutamate + NH4(+)</text>
        <dbReference type="Rhea" id="RHEA:15889"/>
        <dbReference type="ChEBI" id="CHEBI:15377"/>
        <dbReference type="ChEBI" id="CHEBI:28938"/>
        <dbReference type="ChEBI" id="CHEBI:29985"/>
        <dbReference type="ChEBI" id="CHEBI:58359"/>
        <dbReference type="EC" id="3.5.1.2"/>
    </reaction>
</comment>
<dbReference type="PROSITE" id="PS51273">
    <property type="entry name" value="GATASE_TYPE_1"/>
    <property type="match status" value="1"/>
</dbReference>
<feature type="active site" evidence="12 13">
    <location>
        <position position="182"/>
    </location>
</feature>
<comment type="subunit">
    <text evidence="3 12">Heterodimer of HisH and HisF.</text>
</comment>
<keyword evidence="15" id="KW-0328">Glycosyltransferase</keyword>
<gene>
    <name evidence="15" type="primary">hisH1</name>
    <name evidence="12" type="synonym">hisH</name>
    <name evidence="15" type="ORF">BWY04_01524</name>
</gene>
<dbReference type="PANTHER" id="PTHR42701">
    <property type="entry name" value="IMIDAZOLE GLYCEROL PHOSPHATE SYNTHASE SUBUNIT HISH"/>
    <property type="match status" value="1"/>
</dbReference>
<feature type="active site" description="Nucleophile" evidence="12 13">
    <location>
        <position position="78"/>
    </location>
</feature>